<dbReference type="EMBL" id="PQXN01000116">
    <property type="protein sequence ID" value="TGO53889.1"/>
    <property type="molecule type" value="Genomic_DNA"/>
</dbReference>
<name>A0A4Z1HXE4_9HELO</name>
<accession>A0A4Z1HXE4</accession>
<reference evidence="2 3" key="1">
    <citation type="submission" date="2017-12" db="EMBL/GenBank/DDBJ databases">
        <title>Comparative genomics of Botrytis spp.</title>
        <authorList>
            <person name="Valero-Jimenez C.A."/>
            <person name="Tapia P."/>
            <person name="Veloso J."/>
            <person name="Silva-Moreno E."/>
            <person name="Staats M."/>
            <person name="Valdes J.H."/>
            <person name="Van Kan J.A.L."/>
        </authorList>
    </citation>
    <scope>NUCLEOTIDE SEQUENCE [LARGE SCALE GENOMIC DNA]</scope>
    <source>
        <strain evidence="2 3">MUCL11595</strain>
    </source>
</reference>
<evidence type="ECO:0000313" key="3">
    <source>
        <dbReference type="Proteomes" id="UP000297527"/>
    </source>
</evidence>
<feature type="region of interest" description="Disordered" evidence="1">
    <location>
        <begin position="230"/>
        <end position="315"/>
    </location>
</feature>
<sequence length="337" mass="38453">MARTAAGREVIADAMKLQIDDLEYVIAHLITVRDLDIPTIQEKSETMQAEIEERQEQRETTMSRIVAALRILPGYIFRRLVLCILQDNPVNRQLLVGRWEEHFDDLDTEFEGDPFLGDSLALFSYMNAKSSLTLRLIVSFMAGNDSSLREDIKRALLITKEDGSLEIKNFDPFERERSPEIELVPRIPRKFLPEPSNKSVIDDEQSLRDTSSDWDIEEKIFVRDASEDSYVSDTPSFREDASPEFVEDSELNDRTSLRDTSSDWDTEETMSVRESSVSDDSYVSDTTPLQEEASPDFVEDSELSDGSSLSNTPLRDAYEVTDVNGWTDGQEAIFRAY</sequence>
<gene>
    <name evidence="2" type="ORF">BCON_0116g00330</name>
</gene>
<evidence type="ECO:0000256" key="1">
    <source>
        <dbReference type="SAM" id="MobiDB-lite"/>
    </source>
</evidence>
<organism evidence="2 3">
    <name type="scientific">Botryotinia convoluta</name>
    <dbReference type="NCBI Taxonomy" id="54673"/>
    <lineage>
        <taxon>Eukaryota</taxon>
        <taxon>Fungi</taxon>
        <taxon>Dikarya</taxon>
        <taxon>Ascomycota</taxon>
        <taxon>Pezizomycotina</taxon>
        <taxon>Leotiomycetes</taxon>
        <taxon>Helotiales</taxon>
        <taxon>Sclerotiniaceae</taxon>
        <taxon>Botryotinia</taxon>
    </lineage>
</organism>
<feature type="compositionally biased region" description="Acidic residues" evidence="1">
    <location>
        <begin position="293"/>
        <end position="303"/>
    </location>
</feature>
<feature type="compositionally biased region" description="Basic and acidic residues" evidence="1">
    <location>
        <begin position="251"/>
        <end position="261"/>
    </location>
</feature>
<dbReference type="AlphaFoldDB" id="A0A4Z1HXE4"/>
<proteinExistence type="predicted"/>
<dbReference type="Proteomes" id="UP000297527">
    <property type="component" value="Unassembled WGS sequence"/>
</dbReference>
<comment type="caution">
    <text evidence="2">The sequence shown here is derived from an EMBL/GenBank/DDBJ whole genome shotgun (WGS) entry which is preliminary data.</text>
</comment>
<dbReference type="OrthoDB" id="3513340at2759"/>
<evidence type="ECO:0000313" key="2">
    <source>
        <dbReference type="EMBL" id="TGO53889.1"/>
    </source>
</evidence>
<protein>
    <submittedName>
        <fullName evidence="2">Uncharacterized protein</fullName>
    </submittedName>
</protein>
<feature type="compositionally biased region" description="Low complexity" evidence="1">
    <location>
        <begin position="272"/>
        <end position="285"/>
    </location>
</feature>
<keyword evidence="3" id="KW-1185">Reference proteome</keyword>